<gene>
    <name evidence="1" type="ORF">A19Y_0701</name>
</gene>
<proteinExistence type="predicted"/>
<dbReference type="InterPro" id="IPR023430">
    <property type="entry name" value="Pept_HybD-like_dom_sf"/>
</dbReference>
<dbReference type="PATRIC" id="fig|388467.6.peg.641"/>
<evidence type="ECO:0000313" key="1">
    <source>
        <dbReference type="EMBL" id="KEI65871.1"/>
    </source>
</evidence>
<keyword evidence="1" id="KW-0378">Hydrolase</keyword>
<accession>A0A073CCP6</accession>
<dbReference type="PANTHER" id="PTHR30302">
    <property type="entry name" value="HYDROGENASE 1 MATURATION PROTEASE"/>
    <property type="match status" value="1"/>
</dbReference>
<dbReference type="Proteomes" id="UP000027395">
    <property type="component" value="Chromosome"/>
</dbReference>
<dbReference type="RefSeq" id="WP_227350130.1">
    <property type="nucleotide sequence ID" value="NZ_CM002803.1"/>
</dbReference>
<dbReference type="EC" id="3.4.23.-" evidence="1"/>
<keyword evidence="2" id="KW-1185">Reference proteome</keyword>
<dbReference type="Gene3D" id="3.40.50.1450">
    <property type="entry name" value="HybD-like"/>
    <property type="match status" value="1"/>
</dbReference>
<sequence length="158" mass="17661">MINFDYFPTLTIENNMILIVGYGNPIRGDDGIGQAVITELEQLNLMNVRSLSLHQLTPEVAAEMAEVDTVIFVDASLEGKTVNITSLEPLPSDLFNWGHSLNPRSLLSLTQFLYQKQPQSWLIAIPGENFELSESLSQKAQQGIQEALRIIKTFINKT</sequence>
<dbReference type="PANTHER" id="PTHR30302:SF5">
    <property type="entry name" value="SLR1876 PROTEIN"/>
    <property type="match status" value="1"/>
</dbReference>
<reference evidence="1 2" key="1">
    <citation type="journal article" date="2014" name="Appl. Environ. Microbiol.">
        <title>Elucidation of insertion elements encoded on plasmids and in vitro construction of shuttle vectors from the toxic cyanobacterium Planktothrix.</title>
        <authorList>
            <person name="Christiansen G."/>
            <person name="Goesmann A."/>
            <person name="Kurmayer R."/>
        </authorList>
    </citation>
    <scope>NUCLEOTIDE SEQUENCE [LARGE SCALE GENOMIC DNA]</scope>
    <source>
        <strain evidence="1 2">NIVA-CYA 126/8</strain>
    </source>
</reference>
<name>A0A073CCP6_PLAA1</name>
<dbReference type="GO" id="GO:0016485">
    <property type="term" value="P:protein processing"/>
    <property type="evidence" value="ECO:0007669"/>
    <property type="project" value="TreeGrafter"/>
</dbReference>
<evidence type="ECO:0000313" key="2">
    <source>
        <dbReference type="Proteomes" id="UP000027395"/>
    </source>
</evidence>
<dbReference type="SUPFAM" id="SSF53163">
    <property type="entry name" value="HybD-like"/>
    <property type="match status" value="1"/>
</dbReference>
<dbReference type="NCBIfam" id="TIGR00072">
    <property type="entry name" value="hydrog_prot"/>
    <property type="match status" value="1"/>
</dbReference>
<dbReference type="AlphaFoldDB" id="A0A073CCP6"/>
<dbReference type="InterPro" id="IPR000671">
    <property type="entry name" value="Peptidase_A31"/>
</dbReference>
<organism evidence="1 2">
    <name type="scientific">Planktothrix agardhii (strain NIVA-CYA 126/8)</name>
    <dbReference type="NCBI Taxonomy" id="388467"/>
    <lineage>
        <taxon>Bacteria</taxon>
        <taxon>Bacillati</taxon>
        <taxon>Cyanobacteriota</taxon>
        <taxon>Cyanophyceae</taxon>
        <taxon>Oscillatoriophycideae</taxon>
        <taxon>Oscillatoriales</taxon>
        <taxon>Microcoleaceae</taxon>
        <taxon>Planktothrix</taxon>
    </lineage>
</organism>
<dbReference type="CDD" id="cd06066">
    <property type="entry name" value="H2MP_NAD-link-bidir"/>
    <property type="match status" value="1"/>
</dbReference>
<dbReference type="GO" id="GO:0004175">
    <property type="term" value="F:endopeptidase activity"/>
    <property type="evidence" value="ECO:0007669"/>
    <property type="project" value="TreeGrafter"/>
</dbReference>
<dbReference type="HOGENOM" id="CLU_099037_6_1_3"/>
<protein>
    <submittedName>
        <fullName evidence="1">Hydrogenase maturation protease</fullName>
        <ecNumber evidence="1">3.4.23.-</ecNumber>
    </submittedName>
</protein>
<dbReference type="EMBL" id="CM002803">
    <property type="protein sequence ID" value="KEI65871.1"/>
    <property type="molecule type" value="Genomic_DNA"/>
</dbReference>
<dbReference type="STRING" id="388467.A19Y_0701"/>
<keyword evidence="1" id="KW-0645">Protease</keyword>
<dbReference type="eggNOG" id="COG0680">
    <property type="taxonomic scope" value="Bacteria"/>
</dbReference>
<dbReference type="GO" id="GO:0008047">
    <property type="term" value="F:enzyme activator activity"/>
    <property type="evidence" value="ECO:0007669"/>
    <property type="project" value="InterPro"/>
</dbReference>